<feature type="disulfide bond" evidence="19">
    <location>
        <begin position="3289"/>
        <end position="3304"/>
    </location>
</feature>
<evidence type="ECO:0000256" key="14">
    <source>
        <dbReference type="ARBA" id="ARBA00023292"/>
    </source>
</evidence>
<feature type="compositionally biased region" description="Basic and acidic residues" evidence="21">
    <location>
        <begin position="762"/>
        <end position="776"/>
    </location>
</feature>
<feature type="disulfide bond" evidence="18">
    <location>
        <begin position="3732"/>
        <end position="3742"/>
    </location>
</feature>
<feature type="domain" description="EGF-like" evidence="25">
    <location>
        <begin position="3955"/>
        <end position="3986"/>
    </location>
</feature>
<feature type="disulfide bond" evidence="19">
    <location>
        <begin position="1186"/>
        <end position="1204"/>
    </location>
</feature>
<dbReference type="InterPro" id="IPR013151">
    <property type="entry name" value="Immunoglobulin_dom"/>
</dbReference>
<feature type="signal peptide" evidence="22">
    <location>
        <begin position="1"/>
        <end position="24"/>
    </location>
</feature>
<feature type="disulfide bond" evidence="19">
    <location>
        <begin position="528"/>
        <end position="543"/>
    </location>
</feature>
<dbReference type="SMART" id="SM00282">
    <property type="entry name" value="LamG"/>
    <property type="match status" value="3"/>
</dbReference>
<dbReference type="InterPro" id="IPR007110">
    <property type="entry name" value="Ig-like_dom"/>
</dbReference>
<evidence type="ECO:0000256" key="19">
    <source>
        <dbReference type="PROSITE-ProRule" id="PRU00124"/>
    </source>
</evidence>
<keyword evidence="12 18" id="KW-1015">Disulfide bond</keyword>
<keyword evidence="6" id="KW-0812">Transmembrane</keyword>
<feature type="disulfide bond" evidence="19">
    <location>
        <begin position="488"/>
        <end position="503"/>
    </location>
</feature>
<feature type="domain" description="EGF-like" evidence="25">
    <location>
        <begin position="3999"/>
        <end position="4038"/>
    </location>
</feature>
<dbReference type="RefSeq" id="XP_028043223.1">
    <property type="nucleotide sequence ID" value="XM_028187422.1"/>
</dbReference>
<dbReference type="InterPro" id="IPR050685">
    <property type="entry name" value="LDLR"/>
</dbReference>
<dbReference type="InterPro" id="IPR003599">
    <property type="entry name" value="Ig_sub"/>
</dbReference>
<dbReference type="SMART" id="SM00281">
    <property type="entry name" value="LamB"/>
    <property type="match status" value="3"/>
</dbReference>
<dbReference type="InterPro" id="IPR000742">
    <property type="entry name" value="EGF"/>
</dbReference>
<feature type="domain" description="Laminin IV type A" evidence="28">
    <location>
        <begin position="1825"/>
        <end position="1998"/>
    </location>
</feature>
<evidence type="ECO:0000313" key="29">
    <source>
        <dbReference type="Proteomes" id="UP000504629"/>
    </source>
</evidence>
<feature type="disulfide bond" evidence="20">
    <location>
        <begin position="2051"/>
        <end position="2060"/>
    </location>
</feature>
<dbReference type="Gene3D" id="2.170.300.10">
    <property type="entry name" value="Tie2 ligand-binding domain superfamily"/>
    <property type="match status" value="1"/>
</dbReference>
<protein>
    <recommendedName>
        <fullName evidence="17">Hemolin</fullName>
    </recommendedName>
</protein>
<dbReference type="SMART" id="SM00408">
    <property type="entry name" value="IGc2"/>
    <property type="match status" value="13"/>
</dbReference>
<dbReference type="SUPFAM" id="SSF49899">
    <property type="entry name" value="Concanavalin A-like lectins/glucanases"/>
    <property type="match status" value="3"/>
</dbReference>
<evidence type="ECO:0000256" key="10">
    <source>
        <dbReference type="ARBA" id="ARBA00022989"/>
    </source>
</evidence>
<dbReference type="OrthoDB" id="10055367at2759"/>
<evidence type="ECO:0000256" key="21">
    <source>
        <dbReference type="SAM" id="MobiDB-lite"/>
    </source>
</evidence>
<dbReference type="InterPro" id="IPR001791">
    <property type="entry name" value="Laminin_G"/>
</dbReference>
<dbReference type="InterPro" id="IPR056863">
    <property type="entry name" value="LMN_ATRN_NET-like_EGF"/>
</dbReference>
<evidence type="ECO:0000256" key="22">
    <source>
        <dbReference type="SAM" id="SignalP"/>
    </source>
</evidence>
<feature type="domain" description="Ig-like" evidence="27">
    <location>
        <begin position="2891"/>
        <end position="2975"/>
    </location>
</feature>
<dbReference type="Pfam" id="PF00047">
    <property type="entry name" value="ig"/>
    <property type="match status" value="1"/>
</dbReference>
<proteinExistence type="inferred from homology"/>
<dbReference type="FunFam" id="4.10.400.10:FF:000062">
    <property type="entry name" value="Terribly reduced optic lobes, isoform AI"/>
    <property type="match status" value="1"/>
</dbReference>
<dbReference type="PROSITE" id="PS50024">
    <property type="entry name" value="SEA"/>
    <property type="match status" value="1"/>
</dbReference>
<evidence type="ECO:0000256" key="11">
    <source>
        <dbReference type="ARBA" id="ARBA00023136"/>
    </source>
</evidence>
<feature type="disulfide bond" evidence="19">
    <location>
        <begin position="252"/>
        <end position="267"/>
    </location>
</feature>
<feature type="domain" description="Laminin IV type A" evidence="28">
    <location>
        <begin position="1440"/>
        <end position="1628"/>
    </location>
</feature>
<dbReference type="CDD" id="cd00112">
    <property type="entry name" value="LDLa"/>
    <property type="match status" value="15"/>
</dbReference>
<feature type="disulfide bond" evidence="18">
    <location>
        <begin position="3716"/>
        <end position="3725"/>
    </location>
</feature>
<dbReference type="GO" id="GO:0012505">
    <property type="term" value="C:endomembrane system"/>
    <property type="evidence" value="ECO:0007669"/>
    <property type="project" value="UniProtKB-SubCell"/>
</dbReference>
<evidence type="ECO:0000256" key="18">
    <source>
        <dbReference type="PROSITE-ProRule" id="PRU00076"/>
    </source>
</evidence>
<feature type="domain" description="Laminin G" evidence="24">
    <location>
        <begin position="3770"/>
        <end position="3959"/>
    </location>
</feature>
<feature type="disulfide bond" evidence="19">
    <location>
        <begin position="240"/>
        <end position="258"/>
    </location>
</feature>
<feature type="domain" description="Ig-like" evidence="27">
    <location>
        <begin position="3181"/>
        <end position="3261"/>
    </location>
</feature>
<dbReference type="PROSITE" id="PS50068">
    <property type="entry name" value="LDLRA_2"/>
    <property type="match status" value="14"/>
</dbReference>
<dbReference type="GO" id="GO:0009653">
    <property type="term" value="P:anatomical structure morphogenesis"/>
    <property type="evidence" value="ECO:0007669"/>
    <property type="project" value="UniProtKB-ARBA"/>
</dbReference>
<feature type="compositionally biased region" description="Polar residues" evidence="21">
    <location>
        <begin position="751"/>
        <end position="761"/>
    </location>
</feature>
<evidence type="ECO:0000259" key="28">
    <source>
        <dbReference type="PROSITE" id="PS51115"/>
    </source>
</evidence>
<keyword evidence="7 22" id="KW-0732">Signal</keyword>
<dbReference type="PROSITE" id="PS01209">
    <property type="entry name" value="LDLRA_1"/>
    <property type="match status" value="9"/>
</dbReference>
<feature type="domain" description="Ig-like" evidence="27">
    <location>
        <begin position="3001"/>
        <end position="3084"/>
    </location>
</feature>
<feature type="domain" description="Laminin G" evidence="24">
    <location>
        <begin position="4044"/>
        <end position="4222"/>
    </location>
</feature>
<dbReference type="GO" id="GO:0005604">
    <property type="term" value="C:basement membrane"/>
    <property type="evidence" value="ECO:0007669"/>
    <property type="project" value="UniProtKB-SubCell"/>
</dbReference>
<dbReference type="PROSITE" id="PS50835">
    <property type="entry name" value="IG_LIKE"/>
    <property type="match status" value="13"/>
</dbReference>
<feature type="disulfide bond" evidence="19">
    <location>
        <begin position="1282"/>
        <end position="1297"/>
    </location>
</feature>
<feature type="disulfide bond" evidence="19">
    <location>
        <begin position="1219"/>
        <end position="1231"/>
    </location>
</feature>
<feature type="domain" description="Laminin EGF-like" evidence="26">
    <location>
        <begin position="2088"/>
        <end position="2136"/>
    </location>
</feature>
<evidence type="ECO:0000256" key="8">
    <source>
        <dbReference type="ARBA" id="ARBA00022737"/>
    </source>
</evidence>
<dbReference type="PROSITE" id="PS50025">
    <property type="entry name" value="LAM_G_DOMAIN"/>
    <property type="match status" value="3"/>
</dbReference>
<evidence type="ECO:0000256" key="4">
    <source>
        <dbReference type="ARBA" id="ARBA00022525"/>
    </source>
</evidence>
<evidence type="ECO:0000256" key="3">
    <source>
        <dbReference type="ARBA" id="ARBA00004308"/>
    </source>
</evidence>
<dbReference type="SMART" id="SM00192">
    <property type="entry name" value="LDLa"/>
    <property type="match status" value="16"/>
</dbReference>
<feature type="disulfide bond" evidence="18">
    <location>
        <begin position="3976"/>
        <end position="3985"/>
    </location>
</feature>
<comment type="subcellular location">
    <subcellularLocation>
        <location evidence="3">Endomembrane system</location>
    </subcellularLocation>
    <subcellularLocation>
        <location evidence="1">Membrane</location>
        <topology evidence="1">Single-pass membrane protein</topology>
    </subcellularLocation>
    <subcellularLocation>
        <location evidence="2">Secreted</location>
        <location evidence="2">Extracellular space</location>
        <location evidence="2">Extracellular matrix</location>
        <location evidence="2">Basement membrane</location>
    </subcellularLocation>
</comment>
<feature type="region of interest" description="Disordered" evidence="21">
    <location>
        <begin position="740"/>
        <end position="1087"/>
    </location>
</feature>
<feature type="domain" description="EGF-like" evidence="25">
    <location>
        <begin position="3728"/>
        <end position="3763"/>
    </location>
</feature>
<evidence type="ECO:0000259" key="27">
    <source>
        <dbReference type="PROSITE" id="PS50835"/>
    </source>
</evidence>
<feature type="disulfide bond" evidence="19">
    <location>
        <begin position="552"/>
        <end position="570"/>
    </location>
</feature>
<feature type="domain" description="Laminin IV type A" evidence="28">
    <location>
        <begin position="2164"/>
        <end position="2342"/>
    </location>
</feature>
<dbReference type="GO" id="GO:0048513">
    <property type="term" value="P:animal organ development"/>
    <property type="evidence" value="ECO:0007669"/>
    <property type="project" value="UniProtKB-ARBA"/>
</dbReference>
<dbReference type="SMART" id="SM00181">
    <property type="entry name" value="EGF"/>
    <property type="match status" value="11"/>
</dbReference>
<feature type="domain" description="Ig-like" evidence="27">
    <location>
        <begin position="2520"/>
        <end position="2603"/>
    </location>
</feature>
<keyword evidence="10" id="KW-1133">Transmembrane helix</keyword>
<dbReference type="Pfam" id="PF00057">
    <property type="entry name" value="Ldl_recept_a"/>
    <property type="match status" value="13"/>
</dbReference>
<keyword evidence="8" id="KW-0677">Repeat</keyword>
<dbReference type="InterPro" id="IPR000082">
    <property type="entry name" value="SEA_dom"/>
</dbReference>
<accession>A0A6J2KNW8</accession>
<feature type="disulfide bond" evidence="19">
    <location>
        <begin position="545"/>
        <end position="557"/>
    </location>
</feature>
<feature type="domain" description="Ig-like" evidence="27">
    <location>
        <begin position="2700"/>
        <end position="2776"/>
    </location>
</feature>
<dbReference type="InterPro" id="IPR002049">
    <property type="entry name" value="LE_dom"/>
</dbReference>
<feature type="disulfide bond" evidence="18">
    <location>
        <begin position="4028"/>
        <end position="4037"/>
    </location>
</feature>
<dbReference type="InterPro" id="IPR013320">
    <property type="entry name" value="ConA-like_dom_sf"/>
</dbReference>
<dbReference type="PROSITE" id="PS51115">
    <property type="entry name" value="LAMININ_IVA"/>
    <property type="match status" value="3"/>
</dbReference>
<feature type="disulfide bond" evidence="19">
    <location>
        <begin position="476"/>
        <end position="494"/>
    </location>
</feature>
<dbReference type="SMART" id="SM00180">
    <property type="entry name" value="EGF_Lam"/>
    <property type="match status" value="8"/>
</dbReference>
<keyword evidence="11" id="KW-0472">Membrane</keyword>
<dbReference type="InterPro" id="IPR002172">
    <property type="entry name" value="LDrepeatLR_classA_rpt"/>
</dbReference>
<feature type="domain" description="Ig-like" evidence="27">
    <location>
        <begin position="1306"/>
        <end position="1383"/>
    </location>
</feature>
<evidence type="ECO:0000256" key="20">
    <source>
        <dbReference type="PROSITE-ProRule" id="PRU00460"/>
    </source>
</evidence>
<feature type="disulfide bond" evidence="19">
    <location>
        <begin position="1179"/>
        <end position="1191"/>
    </location>
</feature>
<keyword evidence="18" id="KW-0245">EGF-like domain</keyword>
<dbReference type="Pfam" id="PF00008">
    <property type="entry name" value="EGF"/>
    <property type="match status" value="1"/>
</dbReference>
<dbReference type="PRINTS" id="PR00261">
    <property type="entry name" value="LDLRECEPTOR"/>
</dbReference>
<dbReference type="PROSITE" id="PS50026">
    <property type="entry name" value="EGF_3"/>
    <property type="match status" value="4"/>
</dbReference>
<dbReference type="GO" id="GO:0016192">
    <property type="term" value="P:vesicle-mediated transport"/>
    <property type="evidence" value="ECO:0007669"/>
    <property type="project" value="UniProtKB-ARBA"/>
</dbReference>
<dbReference type="GO" id="GO:0005886">
    <property type="term" value="C:plasma membrane"/>
    <property type="evidence" value="ECO:0007669"/>
    <property type="project" value="TreeGrafter"/>
</dbReference>
<organism evidence="29 30">
    <name type="scientific">Bombyx mandarina</name>
    <name type="common">Wild silk moth</name>
    <name type="synonym">Wild silkworm</name>
    <dbReference type="NCBI Taxonomy" id="7092"/>
    <lineage>
        <taxon>Eukaryota</taxon>
        <taxon>Metazoa</taxon>
        <taxon>Ecdysozoa</taxon>
        <taxon>Arthropoda</taxon>
        <taxon>Hexapoda</taxon>
        <taxon>Insecta</taxon>
        <taxon>Pterygota</taxon>
        <taxon>Neoptera</taxon>
        <taxon>Endopterygota</taxon>
        <taxon>Lepidoptera</taxon>
        <taxon>Glossata</taxon>
        <taxon>Ditrysia</taxon>
        <taxon>Bombycoidea</taxon>
        <taxon>Bombycidae</taxon>
        <taxon>Bombycinae</taxon>
        <taxon>Bombyx</taxon>
    </lineage>
</organism>
<dbReference type="GO" id="GO:0030154">
    <property type="term" value="P:cell differentiation"/>
    <property type="evidence" value="ECO:0007669"/>
    <property type="project" value="UniProtKB-ARBA"/>
</dbReference>
<feature type="domain" description="EGF-like" evidence="25">
    <location>
        <begin position="3690"/>
        <end position="3726"/>
    </location>
</feature>
<dbReference type="Gene3D" id="2.60.40.10">
    <property type="entry name" value="Immunoglobulins"/>
    <property type="match status" value="13"/>
</dbReference>
<feature type="domain" description="Ig-like" evidence="27">
    <location>
        <begin position="2418"/>
        <end position="2509"/>
    </location>
</feature>
<dbReference type="PROSITE" id="PS01186">
    <property type="entry name" value="EGF_2"/>
    <property type="match status" value="3"/>
</dbReference>
<dbReference type="SUPFAM" id="SSF48726">
    <property type="entry name" value="Immunoglobulin"/>
    <property type="match status" value="12"/>
</dbReference>
<dbReference type="PROSITE" id="PS50027">
    <property type="entry name" value="EGF_LAM_2"/>
    <property type="match status" value="2"/>
</dbReference>
<dbReference type="InterPro" id="IPR013783">
    <property type="entry name" value="Ig-like_fold"/>
</dbReference>
<feature type="disulfide bond" evidence="19">
    <location>
        <begin position="403"/>
        <end position="421"/>
    </location>
</feature>
<evidence type="ECO:0000256" key="16">
    <source>
        <dbReference type="ARBA" id="ARBA00061228"/>
    </source>
</evidence>
<feature type="disulfide bond" evidence="18">
    <location>
        <begin position="3697"/>
        <end position="3714"/>
    </location>
</feature>
<dbReference type="SMART" id="SM00409">
    <property type="entry name" value="IG"/>
    <property type="match status" value="13"/>
</dbReference>
<dbReference type="Pfam" id="PF13927">
    <property type="entry name" value="Ig_3"/>
    <property type="match status" value="9"/>
</dbReference>
<feature type="disulfide bond" evidence="19">
    <location>
        <begin position="233"/>
        <end position="245"/>
    </location>
</feature>
<feature type="disulfide bond" evidence="19">
    <location>
        <begin position="396"/>
        <end position="408"/>
    </location>
</feature>
<feature type="region of interest" description="Disordered" evidence="21">
    <location>
        <begin position="70"/>
        <end position="108"/>
    </location>
</feature>
<feature type="disulfide bond" evidence="20">
    <location>
        <begin position="2107"/>
        <end position="2116"/>
    </location>
</feature>
<dbReference type="SUPFAM" id="SSF57424">
    <property type="entry name" value="LDL receptor-like module"/>
    <property type="match status" value="15"/>
</dbReference>
<dbReference type="Pfam" id="PF00052">
    <property type="entry name" value="Laminin_B"/>
    <property type="match status" value="3"/>
</dbReference>
<feature type="disulfide bond" evidence="19">
    <location>
        <begin position="367"/>
        <end position="385"/>
    </location>
</feature>
<evidence type="ECO:0000256" key="15">
    <source>
        <dbReference type="ARBA" id="ARBA00023319"/>
    </source>
</evidence>
<dbReference type="Pfam" id="PF02210">
    <property type="entry name" value="Laminin_G_2"/>
    <property type="match status" value="2"/>
</dbReference>
<evidence type="ECO:0000259" key="25">
    <source>
        <dbReference type="PROSITE" id="PS50026"/>
    </source>
</evidence>
<feature type="domain" description="Ig-like" evidence="27">
    <location>
        <begin position="1077"/>
        <end position="1164"/>
    </location>
</feature>
<dbReference type="SUPFAM" id="SSF57196">
    <property type="entry name" value="EGF/Laminin"/>
    <property type="match status" value="5"/>
</dbReference>
<dbReference type="PANTHER" id="PTHR24270">
    <property type="entry name" value="LOW-DENSITY LIPOPROTEIN RECEPTOR-RELATED"/>
    <property type="match status" value="1"/>
</dbReference>
<dbReference type="CDD" id="cd00110">
    <property type="entry name" value="LamG"/>
    <property type="match status" value="3"/>
</dbReference>
<feature type="domain" description="Ig-like" evidence="27">
    <location>
        <begin position="2800"/>
        <end position="2885"/>
    </location>
</feature>
<dbReference type="SMART" id="SM00179">
    <property type="entry name" value="EGF_CA"/>
    <property type="match status" value="3"/>
</dbReference>
<dbReference type="CDD" id="cd00054">
    <property type="entry name" value="EGF_CA"/>
    <property type="match status" value="2"/>
</dbReference>
<evidence type="ECO:0000313" key="30">
    <source>
        <dbReference type="RefSeq" id="XP_028043223.1"/>
    </source>
</evidence>
<dbReference type="KEGG" id="bman:114252791"/>
<feature type="disulfide bond" evidence="19">
    <location>
        <begin position="509"/>
        <end position="521"/>
    </location>
</feature>
<dbReference type="PROSITE" id="PS00022">
    <property type="entry name" value="EGF_1"/>
    <property type="match status" value="4"/>
</dbReference>
<feature type="disulfide bond" evidence="18">
    <location>
        <begin position="3753"/>
        <end position="3762"/>
    </location>
</feature>
<dbReference type="InterPro" id="IPR003598">
    <property type="entry name" value="Ig_sub2"/>
</dbReference>
<feature type="disulfide bond" evidence="19">
    <location>
        <begin position="1226"/>
        <end position="1244"/>
    </location>
</feature>
<feature type="disulfide bond" evidence="19">
    <location>
        <begin position="677"/>
        <end position="692"/>
    </location>
</feature>
<feature type="domain" description="Laminin G" evidence="24">
    <location>
        <begin position="3514"/>
        <end position="3692"/>
    </location>
</feature>
<feature type="domain" description="Ig-like" evidence="27">
    <location>
        <begin position="3323"/>
        <end position="3400"/>
    </location>
</feature>
<dbReference type="InterPro" id="IPR036179">
    <property type="entry name" value="Ig-like_dom_sf"/>
</dbReference>
<keyword evidence="13" id="KW-0325">Glycoprotein</keyword>
<feature type="disulfide bond" evidence="19">
    <location>
        <begin position="329"/>
        <end position="347"/>
    </location>
</feature>
<feature type="disulfide bond" evidence="19">
    <location>
        <begin position="415"/>
        <end position="430"/>
    </location>
</feature>
<feature type="domain" description="SEA" evidence="23">
    <location>
        <begin position="115"/>
        <end position="228"/>
    </location>
</feature>
<keyword evidence="5" id="KW-0272">Extracellular matrix</keyword>
<dbReference type="Pfam" id="PF24973">
    <property type="entry name" value="EGF_LMN_ATRN"/>
    <property type="match status" value="1"/>
</dbReference>
<dbReference type="CDD" id="cd00096">
    <property type="entry name" value="Ig"/>
    <property type="match status" value="1"/>
</dbReference>
<dbReference type="FunFam" id="2.10.25.10:FF:000188">
    <property type="entry name" value="Laminin subunit gamma 2"/>
    <property type="match status" value="1"/>
</dbReference>
<evidence type="ECO:0000256" key="13">
    <source>
        <dbReference type="ARBA" id="ARBA00023180"/>
    </source>
</evidence>
<feature type="disulfide bond" evidence="19">
    <location>
        <begin position="322"/>
        <end position="334"/>
    </location>
</feature>
<dbReference type="Pfam" id="PF00054">
    <property type="entry name" value="Laminin_G_1"/>
    <property type="match status" value="1"/>
</dbReference>
<keyword evidence="9" id="KW-0084">Basement membrane</keyword>
<feature type="disulfide bond" evidence="19">
    <location>
        <begin position="379"/>
        <end position="394"/>
    </location>
</feature>
<dbReference type="InterPro" id="IPR000034">
    <property type="entry name" value="Laminin_IV"/>
</dbReference>
<name>A0A6J2KNW8_BOMMA</name>
<evidence type="ECO:0000256" key="6">
    <source>
        <dbReference type="ARBA" id="ARBA00022692"/>
    </source>
</evidence>
<evidence type="ECO:0000259" key="26">
    <source>
        <dbReference type="PROSITE" id="PS50027"/>
    </source>
</evidence>
<feature type="disulfide bond" evidence="19">
    <location>
        <begin position="709"/>
        <end position="727"/>
    </location>
</feature>
<gene>
    <name evidence="30" type="primary">LOC114252791</name>
</gene>
<feature type="domain" description="Ig-like" evidence="27">
    <location>
        <begin position="3092"/>
        <end position="3175"/>
    </location>
</feature>
<dbReference type="GO" id="GO:0005509">
    <property type="term" value="F:calcium ion binding"/>
    <property type="evidence" value="ECO:0007669"/>
    <property type="project" value="InterPro"/>
</dbReference>
<sequence length="4283" mass="469657">MRAGGLLAAALLLLSTFTIQVLKAEDIYMEAEDVADNEFLEVKPKDLGLDGHLRRLKRGLFDSWFSPFDTSSTTEAPPENIESITEDDASFDRKDDDLDTEGSGYPENRVEPEIKEKTLRVTFVVMEPYREEYVNRDSIQFQNLSKSLADEVNKLFESLPGTQKASLVRIQSCVSDDFSCKVTLDIVTTGYDNTDVIAQTLRDHIRNRSMLGKVTVNDNDFSAFVIDSANFTCRPNEIQCGDGACVPESARCNNERDCSDWSDEKNCPIENIPDEEQEQTLEAETESYRPIERGDQPFASETTTPYYDEDEVTVPYPEQFTCSLDEFKCDETRCIRRDEVCNNINDCHDGTDEVDCAKSCGIDDFTCNNGACIEGFRRCDGAVDCSEGEDEVNCECREDQFRCRSGSCIELRKRCDGYEHCSDRSDEENCNESGFFKCRNGKLLPVSMKCNRHYDCPEGDYSDEQNCPCSKDDFKCDNGHCIPASKHCDRTHDCQDGSDERHCVYGTICMAYQFKCSSGDCVPAESWCNGTKECNDASDETNCPCKRGQFQCHDGSCINIALRCNGRKDCLPKGEDEFNCGTLSCPPEKFACSPTSSVPCAIRCNGFPECDGNEDEDNCPDEECSHQCDGKCLPDANICDSITDCSDGSDELHCAQCDGPDDYRCDTDECISRNWVCNGHFECPNGEDEADCNSTIVSTPTCDENSWQCRSGQCIPSSSYCDNVYNCYDRSDEADCLPSTPAYENEYPPIVSTTLSPYYTTTRRDVGSSNYDRRPENPYGSENQGTYSPYDDDARRPTTYSPYGPSSERPDPRRPYPPYGSVTTNRPDDRQDPYSSRPGGEYDPYGQGAGSPDDRRPPYSQPGNQDISPGGGSPYNPEPENQPDNREDPSGGQPGGEYNPYGQGAGGPDDRRPPYTQPGSQDVSPGGGSPYNPESGSQPNNREDPYGGQSGGEYDPYGQGAGSPDDRRPPYGQSGSQDISLGGGTPYNPESGRQPDNRDPYGGQSGGEYDPYGRGVSGTDDRRQPGRQDVGPGASGQGNSNQPENRPYRPDSGNSVYETGEGQYGSGSQRGDRGPIPLNIKTYPQDQESVRYGGDVVLQCRDEGPRRAPVRWIREGGRPMRPNYQERKGRLELFGVTPSDSGVYICQAPSYLRQPGAEVRVTLEVETSPVTVRPVFGVCKPHEATCGNGQCIPKSAICNSVFDCADHSDEDGCGASGQCEPNEFVCANHKCILKTWRCDSEDDCGDGSDELNCGTPTPGSPCLAVEFSCASNNQCIPKSFHCDGQSDCVDGSDEIGCAQVYITKPPQPSYVRLNPGDSLTLRCEAVGVPVPLVSWRLNWGHVPPQCTFTSDNGIGVLTCPNMQPQHSGAYSCEAINNKATTFATPDAIVHVNRTDPCPVGYFNSDARSQSECIQCFCFGESTQCRSADLFTYNMPTPLGEGGTRFVTVTHQARGDISIGAPMNNEYFYQPLRNGATVTRIVPGDMGWFKDAHPYVTLPETYNGNQLTSYGGHIKYTISPHGSGYGSDDTAPTIIIKGKYFTLFHYYRGETTKTINIEARLTPENWLILDENGVQAPAQRSTIMMTLDNVEMILLRADLHNAGVNITNFAMESAQHINVGLGAASLVEECTCPPGYEGLSCEKCAVGYTRDQSGEWLGTCVRETCPPGTYGDPSSGYACKPCACPLTNRENNFASTCALGPDGTVLCNCRPGYEGSNCNICSSNYEGNPLMPGDSCKPKATKKCNPAGTKQVRFPDECACKVNVQGRHCDQCKNDSFYLSEDFSHGCALCFCMGVTQQCTSSNLRRTTTAVQFNVPNIVNQVRVYNSSAGRALQAVRYSVPVETEVRPRIYSGSIDVPIPAVRDNVYYWSLPNGFTGDLVTAYGGYLRYTLDNVPISQNSAPDVQLISNTNPTFHYTGNFVPSYDGTLNVSIHLLETGWKRFDGIEIPREHFLVALVDVKAILIKATYSQDSPMAIPISASIDKADPNGEGPAALHVEQCVCPPAYTGTSCETCAPGYTRGDRTIYLKECIPCNCNGHSNMCNPKTGVCYDCKDNTDGPQCELCKPGYDRDGYGNCVESDNFISTQQPCRCNPDGVEVPCDETGTCSCKQNVEGDYCDTCRPGTYGLDRNNPQGCLSCYCSGVTSECHEGVHYSRIPMAAPVFGENNGGYSLTDLNAEKIYNEHFVPVPDKSELMYIFSYPPENELYWSLPIFPGNRVLSYGGSLSIRQEFRSNNDDAVSQSGVDVVLVGKDASVYWSNPTPIRSGVPLNYQVILSEDNWFLLNTATPVTRNTFMNVLKDLKRVLVRATLDPNVLSTSIADVSMDTATIMYEQDLPVAKGVEICMCPAGYTGTSCESCSSGYYKDVSGRCQQCSCNGHDCQLDAYGQTICNCRPPYTGSDCSTIAGEPSVTTPPNQPPPEVTVFVRIIEPSNIRDLHVGSSVNYTCQAQSRITNRLRIAWSKADGYLPQGRSQVDENSGVLLLTNLQTSDSGQYICQTSDGYSTAQDVVTLIVPGNDMTPPTVSIRPITTDYYEGDRIELECTATGNPAPSISWQRNSRRPLPASAESFDDLLIIESARQEDSGEYRCIASNAVSTEVTKVTINVRAKPSWPSQEKLTVSPTSLSIDEGQSSRAVCTGTQGVPAGSIEWIRQDNAPFVANVRSDNGVLYIEYAQPENDGIYVCQSSSSNVSPQSIIITIIPTYSPDPAKESNISISVDSLKVPAGGSGKIDCNPDGTILPTIKWSKHGGEFGSETSQRGNTLIINNAKEDDQGYYLCEGIVNGATIASSYVYVEIERRDPPQVDIWPQGERAVTLGTEYELICRVLGGVPEPDVMWSRGGSRPLSSYVHIRPQNTLKFDHVDVNDEGEYFCTATNVAGTATARSVIKVRSPPVITITPASFLEAPLGSSVTVECRADGYPLPMVSIKTSADLRELVRPTPSLAALKIPSIAERDDGDYICTATSAAGTIEEPFAIRVSRGDIGVEYEFGGSGDDEFPVDYNPNNPTGRSDTLIAYENEPEITIFCNSSEGFNARWDRGDRQSLQRNAYQVDSRLIIRGVSKSDSGLYVCSLYNRYTGEVVKANYTNLQVVTRPKITLRPANQTVRPGQSLTVECLVEGDEILDVTWRYDREPSRRVEIRGPVLVFNNIEVEDAGIYYCIARSRYGNDTATANVIVTENTDRPTVESHNNEQYAHSGAAVHLGCNVSQPNLRIYWTKDGRPVPRSRQKTDGSLFIKVAQKSDSGRYECFVRDQYGRRSSNYVNLHIEGIKCSELDFRCSDNSGCIDKSLVCNGFRDCYDDSDEENCLYRNKRYFKSWQSEDELLPVGARDANSASLVYIDQPRRKFRVSENVEVICKGRSRDVTFKWERPDTNLYLVTNPFGGGSRLLINSVQESDAGVYRCIGTDPFGISSYDDFVLEIEPGSGNAVYPGNRDLPVTHYSARLREAVDMPCNHDLNEPVIIEWKREYSPLPAEVRSNQPILHLESVTEADAGIYVCRVSNQEVTVTAKAILRVIGVVPLFKGKSWLSLPPLKDAYRQFDIEVYFKPTDLNGLILYNSQNQGRTGDYIGLRLLDGVPEFIFDAGAEPVIVKGDRPLQLNVWHSIRVSRTDSKVTMDVDDTGPFITDSEEPWSAVLELNQPMYIGGVPDIDQLPAGLAGSDGFIGCVSTLILGHDEKNIMLDSLEQYGVDECRSCTPNLCVNDGICQEARNERGYMCICAPGFAGWNCERTGEACRAGLCGPGKCTETVDGYRCACPMSHTGKNCETKQLIAYPAFTGSAFLAINAPPPSRSMKMSLKIRAATPVTDGIIMYCAESSRGYGGFTSLTVRNGRLEFRYDLGSGSTPVVLTSDRPLPANQWIDIQIARLADSVSMKINLVRSFERRLDRPAESLRFETPMFVGGVDDSTVVVNPNAGVSGGFSGCIKDVVLNSNAVDINSSIKSSNIQECNTYDRGDIQASESCQCENGGSCSTESTNCICPPGYTGSYCETRIASYLMSPPPPVNPCSLHPCRNGGTCKPDRNSWMNHTCDCPLGYAGASCQMPLELGQSVGFNGNGYIELPASLLRYDELASNPAVIALAVHTTNDGVLAYQREGQAPPNEGDYFLLRIERGFVVLEWDLGGGLSSIVVDVPINDGERHQVAARLHEDGHAWLSVDGVDKSAPATGISNVMNADSNIYIGGIPSWLNIHGYPGFIGCIENVETTDSHRGLNLRDTAVAGRNTQLCREMIFADLYPYFDDFDVYESPPPGYHSNSKYEMEISCFLMSVPLLTVTSNLICPHCIEFDF</sequence>
<dbReference type="InterPro" id="IPR001881">
    <property type="entry name" value="EGF-like_Ca-bd_dom"/>
</dbReference>
<feature type="disulfide bond" evidence="19">
    <location>
        <begin position="360"/>
        <end position="372"/>
    </location>
</feature>
<dbReference type="GeneID" id="114252791"/>
<keyword evidence="15" id="KW-0393">Immunoglobulin domain</keyword>
<comment type="caution">
    <text evidence="18">Lacks conserved residue(s) required for the propagation of feature annotation.</text>
</comment>
<feature type="domain" description="Ig-like" evidence="27">
    <location>
        <begin position="2611"/>
        <end position="2697"/>
    </location>
</feature>
<feature type="disulfide bond" evidence="19">
    <location>
        <begin position="639"/>
        <end position="654"/>
    </location>
</feature>
<dbReference type="PROSITE" id="PS01248">
    <property type="entry name" value="EGF_LAM_1"/>
    <property type="match status" value="4"/>
</dbReference>
<feature type="disulfide bond" evidence="19">
    <location>
        <begin position="1238"/>
        <end position="1253"/>
    </location>
</feature>
<evidence type="ECO:0000256" key="7">
    <source>
        <dbReference type="ARBA" id="ARBA00022729"/>
    </source>
</evidence>
<evidence type="ECO:0000256" key="2">
    <source>
        <dbReference type="ARBA" id="ARBA00004302"/>
    </source>
</evidence>
<evidence type="ECO:0000256" key="5">
    <source>
        <dbReference type="ARBA" id="ARBA00022530"/>
    </source>
</evidence>
<keyword evidence="14 20" id="KW-0424">Laminin EGF-like domain</keyword>
<feature type="domain" description="Ig-like" evidence="27">
    <location>
        <begin position="3428"/>
        <end position="3505"/>
    </location>
</feature>
<dbReference type="PANTHER" id="PTHR24270:SF63">
    <property type="entry name" value="TERRIBLY REDUCED OPTIC LOBES, ISOFORM B"/>
    <property type="match status" value="1"/>
</dbReference>
<dbReference type="FunFam" id="2.10.25.10:FF:000090">
    <property type="entry name" value="laminin subunit alpha"/>
    <property type="match status" value="1"/>
</dbReference>
<feature type="disulfide bond" evidence="19">
    <location>
        <begin position="665"/>
        <end position="683"/>
    </location>
</feature>
<feature type="disulfide bond" evidence="19">
    <location>
        <begin position="702"/>
        <end position="714"/>
    </location>
</feature>
<dbReference type="Gene3D" id="2.10.25.10">
    <property type="entry name" value="Laminin"/>
    <property type="match status" value="6"/>
</dbReference>
<dbReference type="FunFam" id="4.10.400.10:FF:000034">
    <property type="entry name" value="Low-density lipoprotein receptor-related protein 2"/>
    <property type="match status" value="1"/>
</dbReference>
<feature type="disulfide bond" evidence="19">
    <location>
        <begin position="721"/>
        <end position="736"/>
    </location>
</feature>
<evidence type="ECO:0000259" key="23">
    <source>
        <dbReference type="PROSITE" id="PS50024"/>
    </source>
</evidence>
<evidence type="ECO:0000256" key="17">
    <source>
        <dbReference type="ARBA" id="ARBA00068688"/>
    </source>
</evidence>
<dbReference type="Gene3D" id="2.60.120.200">
    <property type="match status" value="3"/>
</dbReference>
<feature type="disulfide bond" evidence="19">
    <location>
        <begin position="341"/>
        <end position="356"/>
    </location>
</feature>
<keyword evidence="4" id="KW-0964">Secreted</keyword>
<evidence type="ECO:0000256" key="9">
    <source>
        <dbReference type="ARBA" id="ARBA00022869"/>
    </source>
</evidence>
<dbReference type="GO" id="GO:0048731">
    <property type="term" value="P:system development"/>
    <property type="evidence" value="ECO:0007669"/>
    <property type="project" value="UniProtKB-ARBA"/>
</dbReference>
<feature type="disulfide bond" evidence="19">
    <location>
        <begin position="469"/>
        <end position="481"/>
    </location>
</feature>
<dbReference type="Proteomes" id="UP000504629">
    <property type="component" value="Unplaced"/>
</dbReference>
<dbReference type="FunFam" id="2.60.40.10:FF:000032">
    <property type="entry name" value="palladin isoform X1"/>
    <property type="match status" value="1"/>
</dbReference>
<dbReference type="Pfam" id="PF00053">
    <property type="entry name" value="EGF_laminin"/>
    <property type="match status" value="4"/>
</dbReference>
<feature type="domain" description="Laminin EGF-like" evidence="26">
    <location>
        <begin position="2032"/>
        <end position="2077"/>
    </location>
</feature>
<feature type="chain" id="PRO_5026836926" description="Hemolin" evidence="22">
    <location>
        <begin position="25"/>
        <end position="4283"/>
    </location>
</feature>
<feature type="disulfide bond" evidence="19">
    <location>
        <begin position="1198"/>
        <end position="1213"/>
    </location>
</feature>
<dbReference type="Gene3D" id="4.10.400.10">
    <property type="entry name" value="Low-density Lipoprotein Receptor"/>
    <property type="match status" value="14"/>
</dbReference>
<reference evidence="30" key="1">
    <citation type="submission" date="2025-08" db="UniProtKB">
        <authorList>
            <consortium name="RefSeq"/>
        </authorList>
    </citation>
    <scope>IDENTIFICATION</scope>
    <source>
        <tissue evidence="30">Silk gland</tissue>
    </source>
</reference>
<keyword evidence="29" id="KW-1185">Reference proteome</keyword>
<evidence type="ECO:0000259" key="24">
    <source>
        <dbReference type="PROSITE" id="PS50025"/>
    </source>
</evidence>
<feature type="disulfide bond" evidence="19">
    <location>
        <begin position="516"/>
        <end position="534"/>
    </location>
</feature>
<evidence type="ECO:0000256" key="12">
    <source>
        <dbReference type="ARBA" id="ARBA00023157"/>
    </source>
</evidence>
<dbReference type="CDD" id="cd00055">
    <property type="entry name" value="EGF_Lam"/>
    <property type="match status" value="3"/>
</dbReference>
<evidence type="ECO:0000256" key="1">
    <source>
        <dbReference type="ARBA" id="ARBA00004167"/>
    </source>
</evidence>
<dbReference type="InterPro" id="IPR036055">
    <property type="entry name" value="LDL_receptor-like_sf"/>
</dbReference>
<dbReference type="InterPro" id="IPR023415">
    <property type="entry name" value="LDLR_class-A_CS"/>
</dbReference>
<comment type="similarity">
    <text evidence="16">Belongs to the hemolin family.</text>
</comment>